<evidence type="ECO:0000313" key="2">
    <source>
        <dbReference type="Proteomes" id="UP000789366"/>
    </source>
</evidence>
<dbReference type="EMBL" id="CAJVPW010050467">
    <property type="protein sequence ID" value="CAG8764845.1"/>
    <property type="molecule type" value="Genomic_DNA"/>
</dbReference>
<feature type="non-terminal residue" evidence="1">
    <location>
        <position position="1"/>
    </location>
</feature>
<dbReference type="Proteomes" id="UP000789366">
    <property type="component" value="Unassembled WGS sequence"/>
</dbReference>
<proteinExistence type="predicted"/>
<sequence>SSRLLRFLFDRYMLEYGIDMKKSVAMCLQHSKISNTFHGHTDKKISRICAQAPQIFSRNKRLRSLQHDQDVVELALSSHEPIEIEPHYTSYTKFLKKINMVVL</sequence>
<feature type="non-terminal residue" evidence="1">
    <location>
        <position position="103"/>
    </location>
</feature>
<name>A0ACA9QUM7_9GLOM</name>
<keyword evidence="2" id="KW-1185">Reference proteome</keyword>
<reference evidence="1" key="1">
    <citation type="submission" date="2021-06" db="EMBL/GenBank/DDBJ databases">
        <authorList>
            <person name="Kallberg Y."/>
            <person name="Tangrot J."/>
            <person name="Rosling A."/>
        </authorList>
    </citation>
    <scope>NUCLEOTIDE SEQUENCE</scope>
    <source>
        <strain evidence="1">28 12/20/2015</strain>
    </source>
</reference>
<evidence type="ECO:0000313" key="1">
    <source>
        <dbReference type="EMBL" id="CAG8764845.1"/>
    </source>
</evidence>
<organism evidence="1 2">
    <name type="scientific">Cetraspora pellucida</name>
    <dbReference type="NCBI Taxonomy" id="1433469"/>
    <lineage>
        <taxon>Eukaryota</taxon>
        <taxon>Fungi</taxon>
        <taxon>Fungi incertae sedis</taxon>
        <taxon>Mucoromycota</taxon>
        <taxon>Glomeromycotina</taxon>
        <taxon>Glomeromycetes</taxon>
        <taxon>Diversisporales</taxon>
        <taxon>Gigasporaceae</taxon>
        <taxon>Cetraspora</taxon>
    </lineage>
</organism>
<accession>A0ACA9QUM7</accession>
<protein>
    <submittedName>
        <fullName evidence="1">13631_t:CDS:1</fullName>
    </submittedName>
</protein>
<comment type="caution">
    <text evidence="1">The sequence shown here is derived from an EMBL/GenBank/DDBJ whole genome shotgun (WGS) entry which is preliminary data.</text>
</comment>
<gene>
    <name evidence="1" type="ORF">SPELUC_LOCUS15383</name>
</gene>